<gene>
    <name evidence="1" type="ORF">GGH94_005222</name>
</gene>
<keyword evidence="2" id="KW-1185">Reference proteome</keyword>
<protein>
    <submittedName>
        <fullName evidence="1">Uncharacterized protein</fullName>
    </submittedName>
</protein>
<reference evidence="1" key="1">
    <citation type="submission" date="2022-07" db="EMBL/GenBank/DDBJ databases">
        <title>Phylogenomic reconstructions and comparative analyses of Kickxellomycotina fungi.</title>
        <authorList>
            <person name="Reynolds N.K."/>
            <person name="Stajich J.E."/>
            <person name="Barry K."/>
            <person name="Grigoriev I.V."/>
            <person name="Crous P."/>
            <person name="Smith M.E."/>
        </authorList>
    </citation>
    <scope>NUCLEOTIDE SEQUENCE</scope>
    <source>
        <strain evidence="1">RSA 476</strain>
    </source>
</reference>
<dbReference type="Proteomes" id="UP001140074">
    <property type="component" value="Unassembled WGS sequence"/>
</dbReference>
<evidence type="ECO:0000313" key="2">
    <source>
        <dbReference type="Proteomes" id="UP001140074"/>
    </source>
</evidence>
<evidence type="ECO:0000313" key="1">
    <source>
        <dbReference type="EMBL" id="KAJ2860940.1"/>
    </source>
</evidence>
<accession>A0A9W8M1I0</accession>
<sequence>MPNPGTLRILREGKVFTPVSHPKLQYVSLGLHLDSEPNIFETDVDYMRFVLNIGVNVPVRTITDSLTGADFQSVIPVFGEYTCIQVLTLEALRLNLWDVIALVKALPLLSDLHTSYYVIGPRPDGVAEHELSAYVIANYAPAGKRFRSWNFTVRSEDVKNSVRCVLLLALVCPNFNYAAVTPIDRDLFMAYMSEMISTEEFRPHESRLRRLLFGGAKNEIRSVDTLLEAKEAGFGSWGW</sequence>
<dbReference type="AlphaFoldDB" id="A0A9W8M1I0"/>
<dbReference type="EMBL" id="JANBUY010000259">
    <property type="protein sequence ID" value="KAJ2860940.1"/>
    <property type="molecule type" value="Genomic_DNA"/>
</dbReference>
<organism evidence="1 2">
    <name type="scientific">Coemansia aciculifera</name>
    <dbReference type="NCBI Taxonomy" id="417176"/>
    <lineage>
        <taxon>Eukaryota</taxon>
        <taxon>Fungi</taxon>
        <taxon>Fungi incertae sedis</taxon>
        <taxon>Zoopagomycota</taxon>
        <taxon>Kickxellomycotina</taxon>
        <taxon>Kickxellomycetes</taxon>
        <taxon>Kickxellales</taxon>
        <taxon>Kickxellaceae</taxon>
        <taxon>Coemansia</taxon>
    </lineage>
</organism>
<comment type="caution">
    <text evidence="1">The sequence shown here is derived from an EMBL/GenBank/DDBJ whole genome shotgun (WGS) entry which is preliminary data.</text>
</comment>
<name>A0A9W8M1I0_9FUNG</name>
<proteinExistence type="predicted"/>